<organism evidence="2 3">
    <name type="scientific">Morchella conica CCBAS932</name>
    <dbReference type="NCBI Taxonomy" id="1392247"/>
    <lineage>
        <taxon>Eukaryota</taxon>
        <taxon>Fungi</taxon>
        <taxon>Dikarya</taxon>
        <taxon>Ascomycota</taxon>
        <taxon>Pezizomycotina</taxon>
        <taxon>Pezizomycetes</taxon>
        <taxon>Pezizales</taxon>
        <taxon>Morchellaceae</taxon>
        <taxon>Morchella</taxon>
    </lineage>
</organism>
<feature type="region of interest" description="Disordered" evidence="1">
    <location>
        <begin position="86"/>
        <end position="118"/>
    </location>
</feature>
<dbReference type="EMBL" id="ML119132">
    <property type="protein sequence ID" value="RPB11944.1"/>
    <property type="molecule type" value="Genomic_DNA"/>
</dbReference>
<dbReference type="AlphaFoldDB" id="A0A3N4KMX9"/>
<gene>
    <name evidence="2" type="ORF">P167DRAFT_574864</name>
</gene>
<proteinExistence type="predicted"/>
<name>A0A3N4KMX9_9PEZI</name>
<sequence>MMPELSLLSESAGISGWLHQFSGFNCGTTLQVFVPIAGETPITKAAGSPSQGIYPPKIEGDFNKTSVLSQFTDQPGRPNQLVEFNSSGPSFQGSVPMTERAPRTGDLGSPLKKIDLSKGNFDRSRGMVADETTETKGQGAIMSVNISKESYTLPASVTTVLTNSRENATSTDTA</sequence>
<evidence type="ECO:0000313" key="3">
    <source>
        <dbReference type="Proteomes" id="UP000277580"/>
    </source>
</evidence>
<protein>
    <submittedName>
        <fullName evidence="2">Uncharacterized protein</fullName>
    </submittedName>
</protein>
<evidence type="ECO:0000256" key="1">
    <source>
        <dbReference type="SAM" id="MobiDB-lite"/>
    </source>
</evidence>
<accession>A0A3N4KMX9</accession>
<dbReference type="InParanoid" id="A0A3N4KMX9"/>
<dbReference type="Proteomes" id="UP000277580">
    <property type="component" value="Unassembled WGS sequence"/>
</dbReference>
<reference evidence="2 3" key="1">
    <citation type="journal article" date="2018" name="Nat. Ecol. Evol.">
        <title>Pezizomycetes genomes reveal the molecular basis of ectomycorrhizal truffle lifestyle.</title>
        <authorList>
            <person name="Murat C."/>
            <person name="Payen T."/>
            <person name="Noel B."/>
            <person name="Kuo A."/>
            <person name="Morin E."/>
            <person name="Chen J."/>
            <person name="Kohler A."/>
            <person name="Krizsan K."/>
            <person name="Balestrini R."/>
            <person name="Da Silva C."/>
            <person name="Montanini B."/>
            <person name="Hainaut M."/>
            <person name="Levati E."/>
            <person name="Barry K.W."/>
            <person name="Belfiori B."/>
            <person name="Cichocki N."/>
            <person name="Clum A."/>
            <person name="Dockter R.B."/>
            <person name="Fauchery L."/>
            <person name="Guy J."/>
            <person name="Iotti M."/>
            <person name="Le Tacon F."/>
            <person name="Lindquist E.A."/>
            <person name="Lipzen A."/>
            <person name="Malagnac F."/>
            <person name="Mello A."/>
            <person name="Molinier V."/>
            <person name="Miyauchi S."/>
            <person name="Poulain J."/>
            <person name="Riccioni C."/>
            <person name="Rubini A."/>
            <person name="Sitrit Y."/>
            <person name="Splivallo R."/>
            <person name="Traeger S."/>
            <person name="Wang M."/>
            <person name="Zifcakova L."/>
            <person name="Wipf D."/>
            <person name="Zambonelli A."/>
            <person name="Paolocci F."/>
            <person name="Nowrousian M."/>
            <person name="Ottonello S."/>
            <person name="Baldrian P."/>
            <person name="Spatafora J.W."/>
            <person name="Henrissat B."/>
            <person name="Nagy L.G."/>
            <person name="Aury J.M."/>
            <person name="Wincker P."/>
            <person name="Grigoriev I.V."/>
            <person name="Bonfante P."/>
            <person name="Martin F.M."/>
        </authorList>
    </citation>
    <scope>NUCLEOTIDE SEQUENCE [LARGE SCALE GENOMIC DNA]</scope>
    <source>
        <strain evidence="2 3">CCBAS932</strain>
    </source>
</reference>
<evidence type="ECO:0000313" key="2">
    <source>
        <dbReference type="EMBL" id="RPB11944.1"/>
    </source>
</evidence>
<keyword evidence="3" id="KW-1185">Reference proteome</keyword>
<feature type="compositionally biased region" description="Polar residues" evidence="1">
    <location>
        <begin position="86"/>
        <end position="95"/>
    </location>
</feature>